<dbReference type="SUPFAM" id="SSF56059">
    <property type="entry name" value="Glutathione synthetase ATP-binding domain-like"/>
    <property type="match status" value="1"/>
</dbReference>
<sequence length="423" mass="48236">MNDKFQAVVVGSDISAYAFARELNDEYGIKPIMFSRFSATVLIDSQIITPYQADTSTDEKTIDELLVLGKKLKAENPNRKLFLLANSDNLIVLLAENRAKLEEFYLVPVPEVDAIAKVADKESFDELATSVGMKVPGSFYVNFSELAKSDLDAQVPSNDFVYPLIAKPANSSAYDLLRLNHGFKKVYVLENQNQLLKLWHDLHDAGFEDKFIVQKFVQGAETSLFSITTYVDSKGDVTLLSSAHVLLQEHQPATLGIPCSMVTTSYPFLFEQVQRFFAELKNQGYKYFGFANFDVKCDSETGEFYFFEVNPRIGRNHYYVAGAGANPMKYLVSDLIERQPLQRMITSDKVLYTIIPKFLLLRYIDDPKLRQEIKNLYKLGKVINPTLNKNDKSLKRTIYQYLSMLKQVKKFNTYYPKLTKSGF</sequence>
<dbReference type="Proteomes" id="UP000218181">
    <property type="component" value="Unassembled WGS sequence"/>
</dbReference>
<keyword evidence="1" id="KW-0547">Nucleotide-binding</keyword>
<proteinExistence type="predicted"/>
<accession>A0A2A5RKD3</accession>
<dbReference type="OrthoDB" id="5420347at2"/>
<dbReference type="RefSeq" id="WP_096818304.1">
    <property type="nucleotide sequence ID" value="NZ_JXJU01000007.1"/>
</dbReference>
<dbReference type="STRING" id="1291764.GCA_001311235_02277"/>
<reference evidence="3 4" key="1">
    <citation type="submission" date="2014-12" db="EMBL/GenBank/DDBJ databases">
        <title>Draft genome sequences of 10 type strains of Lactococcus.</title>
        <authorList>
            <person name="Sun Z."/>
            <person name="Zhong Z."/>
            <person name="Liu W."/>
            <person name="Zhang W."/>
            <person name="Zhang H."/>
        </authorList>
    </citation>
    <scope>NUCLEOTIDE SEQUENCE [LARGE SCALE GENOMIC DNA]</scope>
    <source>
        <strain evidence="3 4">JCM 16395</strain>
    </source>
</reference>
<protein>
    <recommendedName>
        <fullName evidence="2">ATP-grasp domain-containing protein</fullName>
    </recommendedName>
</protein>
<dbReference type="GO" id="GO:0005524">
    <property type="term" value="F:ATP binding"/>
    <property type="evidence" value="ECO:0007669"/>
    <property type="project" value="UniProtKB-UniRule"/>
</dbReference>
<dbReference type="GO" id="GO:0046872">
    <property type="term" value="F:metal ion binding"/>
    <property type="evidence" value="ECO:0007669"/>
    <property type="project" value="InterPro"/>
</dbReference>
<dbReference type="EMBL" id="JXJU01000007">
    <property type="protein sequence ID" value="PCR99610.1"/>
    <property type="molecule type" value="Genomic_DNA"/>
</dbReference>
<dbReference type="Gene3D" id="3.30.470.20">
    <property type="entry name" value="ATP-grasp fold, B domain"/>
    <property type="match status" value="1"/>
</dbReference>
<dbReference type="AlphaFoldDB" id="A0A2A5RKD3"/>
<dbReference type="PROSITE" id="PS50975">
    <property type="entry name" value="ATP_GRASP"/>
    <property type="match status" value="1"/>
</dbReference>
<evidence type="ECO:0000313" key="4">
    <source>
        <dbReference type="Proteomes" id="UP000218181"/>
    </source>
</evidence>
<gene>
    <name evidence="3" type="ORF">RT41_GL001723</name>
</gene>
<comment type="caution">
    <text evidence="3">The sequence shown here is derived from an EMBL/GenBank/DDBJ whole genome shotgun (WGS) entry which is preliminary data.</text>
</comment>
<dbReference type="InterPro" id="IPR011761">
    <property type="entry name" value="ATP-grasp"/>
</dbReference>
<evidence type="ECO:0000313" key="3">
    <source>
        <dbReference type="EMBL" id="PCR99610.1"/>
    </source>
</evidence>
<organism evidence="3 4">
    <name type="scientific">Lactococcus fujiensis JCM 16395</name>
    <dbReference type="NCBI Taxonomy" id="1291764"/>
    <lineage>
        <taxon>Bacteria</taxon>
        <taxon>Bacillati</taxon>
        <taxon>Bacillota</taxon>
        <taxon>Bacilli</taxon>
        <taxon>Lactobacillales</taxon>
        <taxon>Streptococcaceae</taxon>
        <taxon>Lactococcus</taxon>
    </lineage>
</organism>
<keyword evidence="4" id="KW-1185">Reference proteome</keyword>
<keyword evidence="1" id="KW-0067">ATP-binding</keyword>
<evidence type="ECO:0000256" key="1">
    <source>
        <dbReference type="PROSITE-ProRule" id="PRU00409"/>
    </source>
</evidence>
<feature type="domain" description="ATP-grasp" evidence="2">
    <location>
        <begin position="125"/>
        <end position="336"/>
    </location>
</feature>
<evidence type="ECO:0000259" key="2">
    <source>
        <dbReference type="PROSITE" id="PS50975"/>
    </source>
</evidence>
<name>A0A2A5RKD3_9LACT</name>